<accession>A0A0B3YGE1</accession>
<dbReference type="OrthoDB" id="6331718at2"/>
<dbReference type="EMBL" id="JWLW01000014">
    <property type="protein sequence ID" value="KHT53326.1"/>
    <property type="molecule type" value="Genomic_DNA"/>
</dbReference>
<reference evidence="1 2" key="1">
    <citation type="submission" date="2014-12" db="EMBL/GenBank/DDBJ databases">
        <title>Genome sequencing of Alteromonas marina AD001.</title>
        <authorList>
            <person name="Adrian T.G.S."/>
            <person name="Chan K.G."/>
        </authorList>
    </citation>
    <scope>NUCLEOTIDE SEQUENCE [LARGE SCALE GENOMIC DNA]</scope>
    <source>
        <strain evidence="1 2">AD001</strain>
    </source>
</reference>
<dbReference type="RefSeq" id="WP_039219536.1">
    <property type="nucleotide sequence ID" value="NZ_JWLW01000014.1"/>
</dbReference>
<dbReference type="AlphaFoldDB" id="A0A0B3YGE1"/>
<evidence type="ECO:0000313" key="1">
    <source>
        <dbReference type="EMBL" id="KHT53326.1"/>
    </source>
</evidence>
<comment type="caution">
    <text evidence="1">The sequence shown here is derived from an EMBL/GenBank/DDBJ whole genome shotgun (WGS) entry which is preliminary data.</text>
</comment>
<dbReference type="Proteomes" id="UP000031197">
    <property type="component" value="Unassembled WGS sequence"/>
</dbReference>
<name>A0A0B3YGE1_9ALTE</name>
<keyword evidence="2" id="KW-1185">Reference proteome</keyword>
<proteinExistence type="predicted"/>
<protein>
    <submittedName>
        <fullName evidence="1">Uncharacterized protein</fullName>
    </submittedName>
</protein>
<gene>
    <name evidence="1" type="ORF">RJ41_08900</name>
</gene>
<organism evidence="1 2">
    <name type="scientific">Alteromonas marina</name>
    <dbReference type="NCBI Taxonomy" id="203795"/>
    <lineage>
        <taxon>Bacteria</taxon>
        <taxon>Pseudomonadati</taxon>
        <taxon>Pseudomonadota</taxon>
        <taxon>Gammaproteobacteria</taxon>
        <taxon>Alteromonadales</taxon>
        <taxon>Alteromonadaceae</taxon>
        <taxon>Alteromonas/Salinimonas group</taxon>
        <taxon>Alteromonas</taxon>
    </lineage>
</organism>
<evidence type="ECO:0000313" key="2">
    <source>
        <dbReference type="Proteomes" id="UP000031197"/>
    </source>
</evidence>
<sequence>MNNPHGEFECSVSGQLLLFSARGPWNDETMRNGVVKLSSDISKFEQGTKWAQVSCLYGESLMPPSTFDIFVKQTRVRKTRGLSFLAVVILDTDIMLTTKHQISQCYDAAEVPYGFYDTVENALQAMTDMGYEFDSEEAERFFGRFNFTQ</sequence>